<accession>A0AAW0H1D3</accession>
<reference evidence="2 3" key="1">
    <citation type="journal article" date="2023" name="bioRxiv">
        <title>Conserved and derived expression patterns and positive selection on dental genes reveal complex evolutionary context of ever-growing rodent molars.</title>
        <authorList>
            <person name="Calamari Z.T."/>
            <person name="Song A."/>
            <person name="Cohen E."/>
            <person name="Akter M."/>
            <person name="Roy R.D."/>
            <person name="Hallikas O."/>
            <person name="Christensen M.M."/>
            <person name="Li P."/>
            <person name="Marangoni P."/>
            <person name="Jernvall J."/>
            <person name="Klein O.D."/>
        </authorList>
    </citation>
    <scope>NUCLEOTIDE SEQUENCE [LARGE SCALE GENOMIC DNA]</scope>
    <source>
        <strain evidence="2">V071</strain>
    </source>
</reference>
<proteinExistence type="predicted"/>
<sequence length="69" mass="7812">MNRLLQVLVQKTWTAAAKGQWKNSASETSSARPPRSERSSAEYNRSAIHQRSEQGKKPKPEQEKTQSQS</sequence>
<comment type="caution">
    <text evidence="2">The sequence shown here is derived from an EMBL/GenBank/DDBJ whole genome shotgun (WGS) entry which is preliminary data.</text>
</comment>
<name>A0AAW0H1D3_MYOGA</name>
<evidence type="ECO:0000313" key="2">
    <source>
        <dbReference type="EMBL" id="KAK7795511.1"/>
    </source>
</evidence>
<protein>
    <submittedName>
        <fullName evidence="2">Uncharacterized protein</fullName>
    </submittedName>
</protein>
<evidence type="ECO:0000313" key="3">
    <source>
        <dbReference type="Proteomes" id="UP001488838"/>
    </source>
</evidence>
<feature type="compositionally biased region" description="Basic and acidic residues" evidence="1">
    <location>
        <begin position="50"/>
        <end position="69"/>
    </location>
</feature>
<feature type="region of interest" description="Disordered" evidence="1">
    <location>
        <begin position="16"/>
        <end position="69"/>
    </location>
</feature>
<evidence type="ECO:0000256" key="1">
    <source>
        <dbReference type="SAM" id="MobiDB-lite"/>
    </source>
</evidence>
<keyword evidence="3" id="KW-1185">Reference proteome</keyword>
<dbReference type="AlphaFoldDB" id="A0AAW0H1D3"/>
<organism evidence="2 3">
    <name type="scientific">Myodes glareolus</name>
    <name type="common">Bank vole</name>
    <name type="synonym">Clethrionomys glareolus</name>
    <dbReference type="NCBI Taxonomy" id="447135"/>
    <lineage>
        <taxon>Eukaryota</taxon>
        <taxon>Metazoa</taxon>
        <taxon>Chordata</taxon>
        <taxon>Craniata</taxon>
        <taxon>Vertebrata</taxon>
        <taxon>Euteleostomi</taxon>
        <taxon>Mammalia</taxon>
        <taxon>Eutheria</taxon>
        <taxon>Euarchontoglires</taxon>
        <taxon>Glires</taxon>
        <taxon>Rodentia</taxon>
        <taxon>Myomorpha</taxon>
        <taxon>Muroidea</taxon>
        <taxon>Cricetidae</taxon>
        <taxon>Arvicolinae</taxon>
        <taxon>Myodes</taxon>
    </lineage>
</organism>
<dbReference type="EMBL" id="JBBHLL010002221">
    <property type="protein sequence ID" value="KAK7795511.1"/>
    <property type="molecule type" value="Genomic_DNA"/>
</dbReference>
<gene>
    <name evidence="2" type="ORF">U0070_002667</name>
</gene>
<feature type="compositionally biased region" description="Low complexity" evidence="1">
    <location>
        <begin position="24"/>
        <end position="33"/>
    </location>
</feature>
<dbReference type="Proteomes" id="UP001488838">
    <property type="component" value="Unassembled WGS sequence"/>
</dbReference>